<sequence>MYISLIVIVIVMLAGAVGTIAVATKGDEHYSKATKGNLTQSERIPLPQGA</sequence>
<accession>A0ABZ2N7M1</accession>
<dbReference type="RefSeq" id="WP_338753167.1">
    <property type="nucleotide sequence ID" value="NZ_CP147404.1"/>
</dbReference>
<organism evidence="1 2">
    <name type="scientific">Bacillus kandeliae</name>
    <dbReference type="NCBI Taxonomy" id="3129297"/>
    <lineage>
        <taxon>Bacteria</taxon>
        <taxon>Bacillati</taxon>
        <taxon>Bacillota</taxon>
        <taxon>Bacilli</taxon>
        <taxon>Bacillales</taxon>
        <taxon>Bacillaceae</taxon>
        <taxon>Bacillus</taxon>
    </lineage>
</organism>
<name>A0ABZ2N7M1_9BACI</name>
<evidence type="ECO:0000313" key="1">
    <source>
        <dbReference type="EMBL" id="WXB93713.1"/>
    </source>
</evidence>
<keyword evidence="2" id="KW-1185">Reference proteome</keyword>
<protein>
    <recommendedName>
        <fullName evidence="3">YtzI protein</fullName>
    </recommendedName>
</protein>
<evidence type="ECO:0000313" key="2">
    <source>
        <dbReference type="Proteomes" id="UP001387364"/>
    </source>
</evidence>
<reference evidence="1 2" key="1">
    <citation type="submission" date="2024-02" db="EMBL/GenBank/DDBJ databases">
        <title>Seven novel Bacillus-like species.</title>
        <authorList>
            <person name="Liu G."/>
        </authorList>
    </citation>
    <scope>NUCLEOTIDE SEQUENCE [LARGE SCALE GENOMIC DNA]</scope>
    <source>
        <strain evidence="1 2">FJAT-52991</strain>
    </source>
</reference>
<dbReference type="EMBL" id="CP147404">
    <property type="protein sequence ID" value="WXB93713.1"/>
    <property type="molecule type" value="Genomic_DNA"/>
</dbReference>
<gene>
    <name evidence="1" type="ORF">WDJ61_03430</name>
</gene>
<dbReference type="Proteomes" id="UP001387364">
    <property type="component" value="Chromosome"/>
</dbReference>
<proteinExistence type="predicted"/>
<evidence type="ECO:0008006" key="3">
    <source>
        <dbReference type="Google" id="ProtNLM"/>
    </source>
</evidence>